<comment type="caution">
    <text evidence="7">The sequence shown here is derived from an EMBL/GenBank/DDBJ whole genome shotgun (WGS) entry which is preliminary data.</text>
</comment>
<dbReference type="Gene3D" id="1.10.760.10">
    <property type="entry name" value="Cytochrome c-like domain"/>
    <property type="match status" value="1"/>
</dbReference>
<dbReference type="EMBL" id="LUUL01000073">
    <property type="protein sequence ID" value="OAI26278.1"/>
    <property type="molecule type" value="Genomic_DNA"/>
</dbReference>
<dbReference type="OrthoDB" id="9809720at2"/>
<proteinExistence type="predicted"/>
<evidence type="ECO:0000256" key="1">
    <source>
        <dbReference type="ARBA" id="ARBA00022617"/>
    </source>
</evidence>
<feature type="transmembrane region" description="Helical" evidence="5">
    <location>
        <begin position="20"/>
        <end position="39"/>
    </location>
</feature>
<name>A0A177N785_9GAMM</name>
<sequence length="200" mass="22389">MTEQIPPRWASETFWKKTAIWVTGGSFVLLVVLTFDSLAKISAGGPRVPAFSVINKDVGYRFDKAKQRYQPVIGDDAPLFGKTLTEEEAEKLVDLGKKTVQAKNCMNCHTLLGNGAYYAPDLTKAWLDQGWIAKESREQMMLNFLLDPEKNARTFGSNRKMPNLDITPQEAEGIVAFLKWMASIDTNGFPHNFRALGAEE</sequence>
<dbReference type="EMBL" id="LUUJ01000101">
    <property type="protein sequence ID" value="OAI13363.1"/>
    <property type="molecule type" value="Genomic_DNA"/>
</dbReference>
<dbReference type="GO" id="GO:0046872">
    <property type="term" value="F:metal ion binding"/>
    <property type="evidence" value="ECO:0007669"/>
    <property type="project" value="UniProtKB-KW"/>
</dbReference>
<dbReference type="AlphaFoldDB" id="A0A177N785"/>
<evidence type="ECO:0000313" key="8">
    <source>
        <dbReference type="EMBL" id="OAI26278.1"/>
    </source>
</evidence>
<keyword evidence="5" id="KW-1133">Transmembrane helix</keyword>
<evidence type="ECO:0000259" key="6">
    <source>
        <dbReference type="PROSITE" id="PS51007"/>
    </source>
</evidence>
<evidence type="ECO:0000313" key="9">
    <source>
        <dbReference type="Proteomes" id="UP000077734"/>
    </source>
</evidence>
<keyword evidence="5" id="KW-0812">Transmembrane</keyword>
<accession>A0A177N785</accession>
<reference evidence="8 9" key="2">
    <citation type="submission" date="2016-03" db="EMBL/GenBank/DDBJ databases">
        <authorList>
            <person name="Heylen K."/>
            <person name="De Vos P."/>
            <person name="Vekeman B."/>
        </authorList>
    </citation>
    <scope>NUCLEOTIDE SEQUENCE [LARGE SCALE GENOMIC DNA]</scope>
    <source>
        <strain evidence="8 9">R-49807</strain>
    </source>
</reference>
<evidence type="ECO:0000256" key="4">
    <source>
        <dbReference type="PROSITE-ProRule" id="PRU00433"/>
    </source>
</evidence>
<dbReference type="InterPro" id="IPR036909">
    <property type="entry name" value="Cyt_c-like_dom_sf"/>
</dbReference>
<protein>
    <submittedName>
        <fullName evidence="7">Cytochrome C</fullName>
    </submittedName>
</protein>
<keyword evidence="9" id="KW-1185">Reference proteome</keyword>
<dbReference type="Pfam" id="PF00034">
    <property type="entry name" value="Cytochrom_C"/>
    <property type="match status" value="1"/>
</dbReference>
<reference evidence="7 10" key="1">
    <citation type="submission" date="2016-03" db="EMBL/GenBank/DDBJ databases">
        <authorList>
            <person name="Ploux O."/>
        </authorList>
    </citation>
    <scope>NUCLEOTIDE SEQUENCE [LARGE SCALE GENOMIC DNA]</scope>
    <source>
        <strain evidence="7 10">R-45378</strain>
    </source>
</reference>
<keyword evidence="2 4" id="KW-0479">Metal-binding</keyword>
<dbReference type="GO" id="GO:0020037">
    <property type="term" value="F:heme binding"/>
    <property type="evidence" value="ECO:0007669"/>
    <property type="project" value="InterPro"/>
</dbReference>
<keyword evidence="1 4" id="KW-0349">Heme</keyword>
<dbReference type="Proteomes" id="UP000077857">
    <property type="component" value="Unassembled WGS sequence"/>
</dbReference>
<dbReference type="RefSeq" id="WP_064021938.1">
    <property type="nucleotide sequence ID" value="NZ_LUUJ01000101.1"/>
</dbReference>
<dbReference type="InterPro" id="IPR009056">
    <property type="entry name" value="Cyt_c-like_dom"/>
</dbReference>
<organism evidence="7 10">
    <name type="scientific">Methylomonas koyamae</name>
    <dbReference type="NCBI Taxonomy" id="702114"/>
    <lineage>
        <taxon>Bacteria</taxon>
        <taxon>Pseudomonadati</taxon>
        <taxon>Pseudomonadota</taxon>
        <taxon>Gammaproteobacteria</taxon>
        <taxon>Methylococcales</taxon>
        <taxon>Methylococcaceae</taxon>
        <taxon>Methylomonas</taxon>
    </lineage>
</organism>
<keyword evidence="5" id="KW-0472">Membrane</keyword>
<dbReference type="Proteomes" id="UP000077734">
    <property type="component" value="Unassembled WGS sequence"/>
</dbReference>
<evidence type="ECO:0000256" key="2">
    <source>
        <dbReference type="ARBA" id="ARBA00022723"/>
    </source>
</evidence>
<feature type="domain" description="Cytochrome c" evidence="6">
    <location>
        <begin position="91"/>
        <end position="182"/>
    </location>
</feature>
<evidence type="ECO:0000256" key="3">
    <source>
        <dbReference type="ARBA" id="ARBA00023004"/>
    </source>
</evidence>
<dbReference type="GO" id="GO:0009055">
    <property type="term" value="F:electron transfer activity"/>
    <property type="evidence" value="ECO:0007669"/>
    <property type="project" value="InterPro"/>
</dbReference>
<dbReference type="SUPFAM" id="SSF46626">
    <property type="entry name" value="Cytochrome c"/>
    <property type="match status" value="1"/>
</dbReference>
<gene>
    <name evidence="8" type="ORF">A1356_11725</name>
    <name evidence="7" type="ORF">A1507_17495</name>
</gene>
<evidence type="ECO:0000313" key="10">
    <source>
        <dbReference type="Proteomes" id="UP000077857"/>
    </source>
</evidence>
<dbReference type="PROSITE" id="PS51007">
    <property type="entry name" value="CYTC"/>
    <property type="match status" value="1"/>
</dbReference>
<evidence type="ECO:0000313" key="7">
    <source>
        <dbReference type="EMBL" id="OAI13363.1"/>
    </source>
</evidence>
<evidence type="ECO:0000256" key="5">
    <source>
        <dbReference type="SAM" id="Phobius"/>
    </source>
</evidence>
<keyword evidence="3 4" id="KW-0408">Iron</keyword>